<comment type="subcellular location">
    <subcellularLocation>
        <location evidence="1">Nucleus</location>
    </subcellularLocation>
</comment>
<dbReference type="NCBIfam" id="TIGR00229">
    <property type="entry name" value="sensory_box"/>
    <property type="match status" value="1"/>
</dbReference>
<evidence type="ECO:0000313" key="11">
    <source>
        <dbReference type="RefSeq" id="XP_005361108.1"/>
    </source>
</evidence>
<dbReference type="Pfam" id="PF23171">
    <property type="entry name" value="bHLH_HIF1A"/>
    <property type="match status" value="1"/>
</dbReference>
<dbReference type="Gene3D" id="3.30.450.20">
    <property type="entry name" value="PAS domain"/>
    <property type="match status" value="2"/>
</dbReference>
<dbReference type="InterPro" id="IPR035965">
    <property type="entry name" value="PAS-like_dom_sf"/>
</dbReference>
<dbReference type="CDD" id="cd00130">
    <property type="entry name" value="PAS"/>
    <property type="match status" value="2"/>
</dbReference>
<dbReference type="SUPFAM" id="SSF55785">
    <property type="entry name" value="PYP-like sensor domain (PAS domain)"/>
    <property type="match status" value="2"/>
</dbReference>
<reference evidence="11 12" key="1">
    <citation type="submission" date="2025-05" db="UniProtKB">
        <authorList>
            <consortium name="RefSeq"/>
        </authorList>
    </citation>
    <scope>IDENTIFICATION</scope>
</reference>
<proteinExistence type="predicted"/>
<gene>
    <name evidence="11 12 13" type="primary">Npas1</name>
</gene>
<dbReference type="InterPro" id="IPR011598">
    <property type="entry name" value="bHLH_dom"/>
</dbReference>
<keyword evidence="6" id="KW-0539">Nucleus</keyword>
<keyword evidence="3" id="KW-0805">Transcription regulation</keyword>
<keyword evidence="10" id="KW-1185">Reference proteome</keyword>
<dbReference type="Pfam" id="PF08447">
    <property type="entry name" value="PAS_3"/>
    <property type="match status" value="1"/>
</dbReference>
<dbReference type="SMART" id="SM00353">
    <property type="entry name" value="HLH"/>
    <property type="match status" value="1"/>
</dbReference>
<dbReference type="PANTHER" id="PTHR23043:SF25">
    <property type="entry name" value="NEURONAL PAS DOMAIN-CONTAINING PROTEIN 1"/>
    <property type="match status" value="1"/>
</dbReference>
<dbReference type="CDD" id="cd19731">
    <property type="entry name" value="bHLH-PAS_NPAS1_PASD5"/>
    <property type="match status" value="1"/>
</dbReference>
<evidence type="ECO:0000256" key="4">
    <source>
        <dbReference type="ARBA" id="ARBA00023125"/>
    </source>
</evidence>
<dbReference type="InterPro" id="IPR036638">
    <property type="entry name" value="HLH_DNA-bd_sf"/>
</dbReference>
<dbReference type="RefSeq" id="XP_026642226.1">
    <property type="nucleotide sequence ID" value="XM_026786425.1"/>
</dbReference>
<dbReference type="SUPFAM" id="SSF47459">
    <property type="entry name" value="HLH, helix-loop-helix DNA-binding domain"/>
    <property type="match status" value="1"/>
</dbReference>
<evidence type="ECO:0000256" key="6">
    <source>
        <dbReference type="ARBA" id="ARBA00023242"/>
    </source>
</evidence>
<feature type="domain" description="PAS" evidence="8">
    <location>
        <begin position="141"/>
        <end position="198"/>
    </location>
</feature>
<evidence type="ECO:0000313" key="12">
    <source>
        <dbReference type="RefSeq" id="XP_026642226.1"/>
    </source>
</evidence>
<evidence type="ECO:0000256" key="3">
    <source>
        <dbReference type="ARBA" id="ARBA00023015"/>
    </source>
</evidence>
<feature type="region of interest" description="Disordered" evidence="7">
    <location>
        <begin position="201"/>
        <end position="239"/>
    </location>
</feature>
<evidence type="ECO:0000313" key="13">
    <source>
        <dbReference type="RefSeq" id="XP_026642227.1"/>
    </source>
</evidence>
<keyword evidence="2" id="KW-0677">Repeat</keyword>
<dbReference type="PANTHER" id="PTHR23043">
    <property type="entry name" value="HYPOXIA-INDUCIBLE FACTOR 1 ALPHA"/>
    <property type="match status" value="1"/>
</dbReference>
<evidence type="ECO:0000313" key="10">
    <source>
        <dbReference type="Proteomes" id="UP000694915"/>
    </source>
</evidence>
<protein>
    <submittedName>
        <fullName evidence="11 12">Neuronal PAS domain-containing protein 1</fullName>
    </submittedName>
</protein>
<dbReference type="Proteomes" id="UP000694915">
    <property type="component" value="Linkage group LG4"/>
</dbReference>
<accession>A0ABM0L8I4</accession>
<evidence type="ECO:0000259" key="8">
    <source>
        <dbReference type="PROSITE" id="PS50112"/>
    </source>
</evidence>
<feature type="compositionally biased region" description="Basic and acidic residues" evidence="7">
    <location>
        <begin position="468"/>
        <end position="481"/>
    </location>
</feature>
<dbReference type="InterPro" id="IPR013655">
    <property type="entry name" value="PAS_fold_3"/>
</dbReference>
<dbReference type="Pfam" id="PF00989">
    <property type="entry name" value="PAS"/>
    <property type="match status" value="1"/>
</dbReference>
<dbReference type="PROSITE" id="PS50112">
    <property type="entry name" value="PAS"/>
    <property type="match status" value="1"/>
</dbReference>
<evidence type="ECO:0000256" key="5">
    <source>
        <dbReference type="ARBA" id="ARBA00023163"/>
    </source>
</evidence>
<dbReference type="RefSeq" id="XP_026642227.1">
    <property type="nucleotide sequence ID" value="XM_026786426.1"/>
</dbReference>
<dbReference type="RefSeq" id="XP_005361108.1">
    <property type="nucleotide sequence ID" value="XM_005361051.3"/>
</dbReference>
<dbReference type="SMART" id="SM00091">
    <property type="entry name" value="PAS"/>
    <property type="match status" value="2"/>
</dbReference>
<feature type="domain" description="BHLH" evidence="9">
    <location>
        <begin position="45"/>
        <end position="98"/>
    </location>
</feature>
<organism evidence="10 11">
    <name type="scientific">Microtus ochrogaster</name>
    <name type="common">Prairie vole</name>
    <dbReference type="NCBI Taxonomy" id="79684"/>
    <lineage>
        <taxon>Eukaryota</taxon>
        <taxon>Metazoa</taxon>
        <taxon>Chordata</taxon>
        <taxon>Craniata</taxon>
        <taxon>Vertebrata</taxon>
        <taxon>Euteleostomi</taxon>
        <taxon>Mammalia</taxon>
        <taxon>Eutheria</taxon>
        <taxon>Euarchontoglires</taxon>
        <taxon>Glires</taxon>
        <taxon>Rodentia</taxon>
        <taxon>Myomorpha</taxon>
        <taxon>Muroidea</taxon>
        <taxon>Cricetidae</taxon>
        <taxon>Arvicolinae</taxon>
        <taxon>Microtus</taxon>
    </lineage>
</organism>
<evidence type="ECO:0000256" key="2">
    <source>
        <dbReference type="ARBA" id="ARBA00022737"/>
    </source>
</evidence>
<keyword evidence="4" id="KW-0238">DNA-binding</keyword>
<keyword evidence="5" id="KW-0804">Transcription</keyword>
<sequence length="595" mass="64146">MATPYPRSSGRGEVKCGGDRGASVPWDFLPGLMVKAPPGPCLQAQRKEKSRNAARWRRGKENLEFFELAKLLPLPGAISSQLDKASIVRLSVTYLRLRRFAALGAPPWGLRAVGPPAGLAPSRRGPVALVSEVFEQHLGGHILQSLDGFVFALNQEGKFLYISETVSIYLGLSQVELTGSSVFDYIHPGDHSEVLEQLGLRATTPGPPTPPSVSSSSSSSSSSSLVDTPEIEASPTEASPTFRVQERSFFVRMKSTLTKRGLNVKASGYKVIHVTGRLRSRALGLVALGHTLPPAPLAELPLHGHMIVFRLSLGLTILACESRVSDHMDMGPSELVGRSCYQFVHGQDATRIRQSHLDLLDKGQVVTGYYRWLQRAGGFVWLQSVATVAGNGKSAGEHHVLWVSHVLSHAEESQTPLDAFQLPATVSHEDPSSPGPESTEDEPPVDPKQAASVDQDKDKNPQTRGKRIKVEPAPKEARGSEDSGDEELSDPPTTPRPEFTSVIRAGALKHDAVLPWGLTTPGEPSPALLHAGFLPPVVRGLCTPGTIRYGPAELSLMYPHLHRLGPGPTLPEAFYPTLGLPYPGPTGTRVQRKGD</sequence>
<dbReference type="InterPro" id="IPR000014">
    <property type="entry name" value="PAS"/>
</dbReference>
<dbReference type="PROSITE" id="PS50888">
    <property type="entry name" value="BHLH"/>
    <property type="match status" value="1"/>
</dbReference>
<dbReference type="GeneID" id="101998526"/>
<name>A0ABM0L8I4_MICOH</name>
<dbReference type="Gene3D" id="4.10.280.10">
    <property type="entry name" value="Helix-loop-helix DNA-binding domain"/>
    <property type="match status" value="1"/>
</dbReference>
<feature type="compositionally biased region" description="Low complexity" evidence="7">
    <location>
        <begin position="212"/>
        <end position="224"/>
    </location>
</feature>
<evidence type="ECO:0000256" key="7">
    <source>
        <dbReference type="SAM" id="MobiDB-lite"/>
    </source>
</evidence>
<feature type="region of interest" description="Disordered" evidence="7">
    <location>
        <begin position="425"/>
        <end position="498"/>
    </location>
</feature>
<evidence type="ECO:0000256" key="1">
    <source>
        <dbReference type="ARBA" id="ARBA00004123"/>
    </source>
</evidence>
<dbReference type="InterPro" id="IPR013767">
    <property type="entry name" value="PAS_fold"/>
</dbReference>
<evidence type="ECO:0000259" key="9">
    <source>
        <dbReference type="PROSITE" id="PS50888"/>
    </source>
</evidence>